<dbReference type="EMBL" id="JANBUJ010002494">
    <property type="protein sequence ID" value="KAJ2764070.1"/>
    <property type="molecule type" value="Genomic_DNA"/>
</dbReference>
<protein>
    <submittedName>
        <fullName evidence="1">Nuclear pore complex subunit</fullName>
    </submittedName>
</protein>
<sequence length="581" mass="64332">MFVEHIEKVIAQYPHDANVGGVPSIHRRIQGYLNVQFGRLGRVPAFLEVFNNEAIWAHMYTLYRCGHRQELLKYALEMEDIITDSDPGFVAHLKAFFDQSPAIRSEIPVTASSLEDPYKAALYMAVGRGTVPKKAAAEVVHTTEDYLWSSLVLIRDAATIAAATGHPRSTLAALQALMLKYGAAHFDPSGTNPLLYLRVLLLCGLFEHAVDYLLQVDRFQVEAVHMAVLLAHHGLLRVPGAEPASSFSSFLVAADNGSDCTLAGLDFASMISHYARALPEAATDDAVNYLLLLTLPGAGPGAREQQALCEQALVRLLYERREYAHYLGDIQADGTRRRGYLERFLPLAGITSSEQFAQTIVRRLADRSRDEGRLADTVLLYNLGERYNTVLNVLSKQLGELLHLRGCSSGPGLSVDAAPAGDSLDLNDVEGVARAVVEHYRQREHIARVLEERSVATCNTLLLLLAFLGCHRRAAYEEALEAIERTQLLPLDGDVSLAAQHAERVRSVDESITRNFALILLATMDTLSRLYAGLKESPFVDAIKHANMQHLRRKARTLMVFAGMVQFRMPSDTYAKLNRMD</sequence>
<gene>
    <name evidence="1" type="primary">NIC96</name>
    <name evidence="1" type="ORF">IWQ57_005317</name>
</gene>
<organism evidence="1 2">
    <name type="scientific">Coemansia nantahalensis</name>
    <dbReference type="NCBI Taxonomy" id="2789366"/>
    <lineage>
        <taxon>Eukaryota</taxon>
        <taxon>Fungi</taxon>
        <taxon>Fungi incertae sedis</taxon>
        <taxon>Zoopagomycota</taxon>
        <taxon>Kickxellomycotina</taxon>
        <taxon>Kickxellomycetes</taxon>
        <taxon>Kickxellales</taxon>
        <taxon>Kickxellaceae</taxon>
        <taxon>Coemansia</taxon>
    </lineage>
</organism>
<reference evidence="1" key="1">
    <citation type="submission" date="2022-07" db="EMBL/GenBank/DDBJ databases">
        <title>Phylogenomic reconstructions and comparative analyses of Kickxellomycotina fungi.</title>
        <authorList>
            <person name="Reynolds N.K."/>
            <person name="Stajich J.E."/>
            <person name="Barry K."/>
            <person name="Grigoriev I.V."/>
            <person name="Crous P."/>
            <person name="Smith M.E."/>
        </authorList>
    </citation>
    <scope>NUCLEOTIDE SEQUENCE</scope>
    <source>
        <strain evidence="1">CBS 109366</strain>
    </source>
</reference>
<keyword evidence="2" id="KW-1185">Reference proteome</keyword>
<name>A0ACC1JNC0_9FUNG</name>
<comment type="caution">
    <text evidence="1">The sequence shown here is derived from an EMBL/GenBank/DDBJ whole genome shotgun (WGS) entry which is preliminary data.</text>
</comment>
<proteinExistence type="predicted"/>
<feature type="non-terminal residue" evidence="1">
    <location>
        <position position="581"/>
    </location>
</feature>
<accession>A0ACC1JNC0</accession>
<dbReference type="Proteomes" id="UP001140234">
    <property type="component" value="Unassembled WGS sequence"/>
</dbReference>
<evidence type="ECO:0000313" key="2">
    <source>
        <dbReference type="Proteomes" id="UP001140234"/>
    </source>
</evidence>
<evidence type="ECO:0000313" key="1">
    <source>
        <dbReference type="EMBL" id="KAJ2764070.1"/>
    </source>
</evidence>